<feature type="region of interest" description="Disordered" evidence="1">
    <location>
        <begin position="93"/>
        <end position="124"/>
    </location>
</feature>
<feature type="region of interest" description="Disordered" evidence="1">
    <location>
        <begin position="1"/>
        <end position="20"/>
    </location>
</feature>
<proteinExistence type="predicted"/>
<evidence type="ECO:0000313" key="2">
    <source>
        <dbReference type="EMBL" id="PWI70030.1"/>
    </source>
</evidence>
<organism evidence="2 3">
    <name type="scientific">Purpureocillium lilacinum</name>
    <name type="common">Paecilomyces lilacinus</name>
    <dbReference type="NCBI Taxonomy" id="33203"/>
    <lineage>
        <taxon>Eukaryota</taxon>
        <taxon>Fungi</taxon>
        <taxon>Dikarya</taxon>
        <taxon>Ascomycota</taxon>
        <taxon>Pezizomycotina</taxon>
        <taxon>Sordariomycetes</taxon>
        <taxon>Hypocreomycetidae</taxon>
        <taxon>Hypocreales</taxon>
        <taxon>Ophiocordycipitaceae</taxon>
        <taxon>Purpureocillium</taxon>
    </lineage>
</organism>
<feature type="compositionally biased region" description="Low complexity" evidence="1">
    <location>
        <begin position="359"/>
        <end position="370"/>
    </location>
</feature>
<dbReference type="AlphaFoldDB" id="A0A2U3E697"/>
<gene>
    <name evidence="2" type="ORF">PCL_00174</name>
</gene>
<feature type="compositionally biased region" description="Pro residues" evidence="1">
    <location>
        <begin position="371"/>
        <end position="380"/>
    </location>
</feature>
<evidence type="ECO:0000313" key="3">
    <source>
        <dbReference type="Proteomes" id="UP000245956"/>
    </source>
</evidence>
<sequence length="874" mass="94496">MQQRATSRPQLRGPDISDHSAPLSLCIEQKSVDAVAGLASARRRDRHRPRGPCVGLPHEAWAAFKQSPRVQQVERWRIRGEMVSTRRGIPSATRAKLQPVHMPRAPDPATTARRVDHGPQPLLWPSTLFDETRRGVELWGEAHEQIPPQDGGVQGQEARPRGYRSGSQRLVSCIASARFAVWTTWDFGSLLPGRVVTDISIDSAWTASWTGQLETGTDAKTRHATMGGEAPSFPVAADCLKARIAWTAGCMHWSRRIAARRPPAPTRANETKGPLVGVRETGGSANARSVVAFPSPSPQRVSPLSPAEAAATSTAQPPSNHQQCQLSPFAQPLTVASRSQQLDGDHTTTPGARSQPFGARRLPVPAAAPRHPTPAGPAPLPKNSRRGSQWEGRRKGKDARPNTALYECCTRPVNLTLVLAGVTAPPRGGAPSASLHGFGTDSTIYPAIPRRRLLLLCAPSQTPRAPSPYRVDGMDHGCSAPLLPSPAQPSPVQPSQAMELHPSLRGPLPPAELLAKAGHLSFAAARYLAWRCSAHAKRVSAVHAVHDDAVSVASRPVCLVARYPPAKGGNPPPVWVISGCCPSTVDSLACARVTFLSFFNFVVDLPRRPQVEPFTVFPTDIVGAARLLIPASCDLTCALAPSPHQAPLGHHDDFETASIRSAAPSYVSEAPSYHSTAQYSDSAPPYAPRGAAPAAAGAPARNSSSTPRPRTIGLPPIPPLAPQSAVALPNFRIPTWSANNAPAARHYRNVAERRITDGRYLSDGPAGRRYSAASTVDRTLDHQTGTQTTTTHEVRPLEDPYLVGEVAAAQARRERLARESGEDVLLREDRQWDWLLAQMKSWDERERSWAKFRRDLDNTQRKKLLHRIGGRLLS</sequence>
<accession>A0A2U3E697</accession>
<feature type="region of interest" description="Disordered" evidence="1">
    <location>
        <begin position="261"/>
        <end position="400"/>
    </location>
</feature>
<dbReference type="Proteomes" id="UP000245956">
    <property type="component" value="Unassembled WGS sequence"/>
</dbReference>
<dbReference type="EMBL" id="LCWV01000010">
    <property type="protein sequence ID" value="PWI70030.1"/>
    <property type="molecule type" value="Genomic_DNA"/>
</dbReference>
<feature type="region of interest" description="Disordered" evidence="1">
    <location>
        <begin position="676"/>
        <end position="718"/>
    </location>
</feature>
<protein>
    <submittedName>
        <fullName evidence="2">Uncharacterized protein</fullName>
    </submittedName>
</protein>
<reference evidence="2 3" key="1">
    <citation type="journal article" date="2016" name="Front. Microbiol.">
        <title>Genome and transcriptome sequences reveal the specific parasitism of the nematophagous Purpureocillium lilacinum 36-1.</title>
        <authorList>
            <person name="Xie J."/>
            <person name="Li S."/>
            <person name="Mo C."/>
            <person name="Xiao X."/>
            <person name="Peng D."/>
            <person name="Wang G."/>
            <person name="Xiao Y."/>
        </authorList>
    </citation>
    <scope>NUCLEOTIDE SEQUENCE [LARGE SCALE GENOMIC DNA]</scope>
    <source>
        <strain evidence="2 3">36-1</strain>
    </source>
</reference>
<evidence type="ECO:0000256" key="1">
    <source>
        <dbReference type="SAM" id="MobiDB-lite"/>
    </source>
</evidence>
<name>A0A2U3E697_PURLI</name>
<feature type="compositionally biased region" description="Low complexity" evidence="1">
    <location>
        <begin position="688"/>
        <end position="701"/>
    </location>
</feature>
<feature type="compositionally biased region" description="Polar residues" evidence="1">
    <location>
        <begin position="311"/>
        <end position="352"/>
    </location>
</feature>
<comment type="caution">
    <text evidence="2">The sequence shown here is derived from an EMBL/GenBank/DDBJ whole genome shotgun (WGS) entry which is preliminary data.</text>
</comment>